<protein>
    <submittedName>
        <fullName evidence="6">Uncharacterized ABC transporter ATP-binding protein YjjK</fullName>
    </submittedName>
</protein>
<dbReference type="PANTHER" id="PTHR19211">
    <property type="entry name" value="ATP-BINDING TRANSPORT PROTEIN-RELATED"/>
    <property type="match status" value="1"/>
</dbReference>
<dbReference type="Proteomes" id="UP000254879">
    <property type="component" value="Unassembled WGS sequence"/>
</dbReference>
<dbReference type="Gene3D" id="3.40.50.300">
    <property type="entry name" value="P-loop containing nucleotide triphosphate hydrolases"/>
    <property type="match status" value="3"/>
</dbReference>
<dbReference type="NCBIfam" id="NF000355">
    <property type="entry name" value="ribo_prot_ABC_F"/>
    <property type="match status" value="1"/>
</dbReference>
<evidence type="ECO:0000256" key="3">
    <source>
        <dbReference type="ARBA" id="ARBA00022840"/>
    </source>
</evidence>
<keyword evidence="4" id="KW-0175">Coiled coil</keyword>
<reference evidence="6 7" key="1">
    <citation type="submission" date="2018-06" db="EMBL/GenBank/DDBJ databases">
        <authorList>
            <consortium name="Pathogen Informatics"/>
            <person name="Doyle S."/>
        </authorList>
    </citation>
    <scope>NUCLEOTIDE SEQUENCE [LARGE SCALE GENOMIC DNA]</scope>
    <source>
        <strain evidence="7">NCTC 10815</strain>
    </source>
</reference>
<dbReference type="Pfam" id="PF00005">
    <property type="entry name" value="ABC_tran"/>
    <property type="match status" value="2"/>
</dbReference>
<evidence type="ECO:0000256" key="4">
    <source>
        <dbReference type="SAM" id="Coils"/>
    </source>
</evidence>
<dbReference type="SMART" id="SM00382">
    <property type="entry name" value="AAA"/>
    <property type="match status" value="2"/>
</dbReference>
<dbReference type="SUPFAM" id="SSF52540">
    <property type="entry name" value="P-loop containing nucleoside triphosphate hydrolases"/>
    <property type="match status" value="2"/>
</dbReference>
<dbReference type="InterPro" id="IPR027417">
    <property type="entry name" value="P-loop_NTPase"/>
</dbReference>
<evidence type="ECO:0000256" key="1">
    <source>
        <dbReference type="ARBA" id="ARBA00022737"/>
    </source>
</evidence>
<dbReference type="InterPro" id="IPR050611">
    <property type="entry name" value="ABCF"/>
</dbReference>
<sequence length="516" mass="58621">MAQIILTNIQKEISGQKLFTIKHLQARQAARIGIVGKNGGGKTTLLRMLTGKDTDYDGEIDLTGSCYLVPQLKENTTQSGGEQVRAYLNQALKARPEILLLDEPSANLDRANQEWLINKLKRYPGIIVFVTHDRHLLTELATSIWEIENQVYTEYPVNYQTYLEQKEKYIEKKEQAFVQYTQEKKKLEAEIQKRKIKADRMRKPPKGMSSSEARAMSLVGNFDGKQRKMAATAKSLEHRKESLSEVEKVKKAKTIQLVDQGLPQFNGKTIMRITALDLKVADRLLLKNATFHWSDGERLALIGPNRSGKTTLIKKLLANDSPEIYVSEKAKIGYFSQDFQTIEMQKTIFDNAKQFSTQPDQVIFDILGAMGFRQEKVLQLADSLSGGERVRLGLVQILVSDSNVLILDEPTNYLDIQALEALERFLNAYQGGVLIVSHDKAFIDQVATRELVIQSKELLDTTKLNHSSAETAELESKLQLLTMRKNEWIADMEIPIEKIQQINQEIAEVKKQLDER</sequence>
<dbReference type="GO" id="GO:0016887">
    <property type="term" value="F:ATP hydrolysis activity"/>
    <property type="evidence" value="ECO:0007669"/>
    <property type="project" value="InterPro"/>
</dbReference>
<dbReference type="GO" id="GO:0005524">
    <property type="term" value="F:ATP binding"/>
    <property type="evidence" value="ECO:0007669"/>
    <property type="project" value="UniProtKB-KW"/>
</dbReference>
<dbReference type="InterPro" id="IPR003593">
    <property type="entry name" value="AAA+_ATPase"/>
</dbReference>
<dbReference type="CDD" id="cd03221">
    <property type="entry name" value="ABCF_EF-3"/>
    <property type="match status" value="2"/>
</dbReference>
<feature type="domain" description="ABC transporter" evidence="5">
    <location>
        <begin position="271"/>
        <end position="480"/>
    </location>
</feature>
<keyword evidence="3 6" id="KW-0067">ATP-binding</keyword>
<proteinExistence type="predicted"/>
<evidence type="ECO:0000313" key="7">
    <source>
        <dbReference type="Proteomes" id="UP000254879"/>
    </source>
</evidence>
<gene>
    <name evidence="6" type="primary">yjjK_1</name>
    <name evidence="6" type="ORF">NCTC10815_01733</name>
</gene>
<evidence type="ECO:0000256" key="2">
    <source>
        <dbReference type="ARBA" id="ARBA00022741"/>
    </source>
</evidence>
<evidence type="ECO:0000313" key="6">
    <source>
        <dbReference type="EMBL" id="STY44391.1"/>
    </source>
</evidence>
<dbReference type="PROSITE" id="PS50893">
    <property type="entry name" value="ABC_TRANSPORTER_2"/>
    <property type="match status" value="1"/>
</dbReference>
<keyword evidence="2" id="KW-0547">Nucleotide-binding</keyword>
<name>A0A378MDL4_LISGR</name>
<organism evidence="6 7">
    <name type="scientific">Listeria grayi</name>
    <name type="common">Listeria murrayi</name>
    <dbReference type="NCBI Taxonomy" id="1641"/>
    <lineage>
        <taxon>Bacteria</taxon>
        <taxon>Bacillati</taxon>
        <taxon>Bacillota</taxon>
        <taxon>Bacilli</taxon>
        <taxon>Bacillales</taxon>
        <taxon>Listeriaceae</taxon>
        <taxon>Listeria</taxon>
    </lineage>
</organism>
<accession>A0A378MDL4</accession>
<dbReference type="PROSITE" id="PS00211">
    <property type="entry name" value="ABC_TRANSPORTER_1"/>
    <property type="match status" value="1"/>
</dbReference>
<keyword evidence="1" id="KW-0677">Repeat</keyword>
<dbReference type="PANTHER" id="PTHR19211:SF100">
    <property type="entry name" value="RIBOSOME PROTECTION PROTEIN VMLR"/>
    <property type="match status" value="1"/>
</dbReference>
<dbReference type="InterPro" id="IPR017871">
    <property type="entry name" value="ABC_transporter-like_CS"/>
</dbReference>
<dbReference type="InterPro" id="IPR003439">
    <property type="entry name" value="ABC_transporter-like_ATP-bd"/>
</dbReference>
<feature type="coiled-coil region" evidence="4">
    <location>
        <begin position="163"/>
        <end position="197"/>
    </location>
</feature>
<dbReference type="EMBL" id="UGPG01000001">
    <property type="protein sequence ID" value="STY44391.1"/>
    <property type="molecule type" value="Genomic_DNA"/>
</dbReference>
<dbReference type="RefSeq" id="WP_003758910.1">
    <property type="nucleotide sequence ID" value="NZ_CABKNG010000002.1"/>
</dbReference>
<evidence type="ECO:0000259" key="5">
    <source>
        <dbReference type="PROSITE" id="PS50893"/>
    </source>
</evidence>
<dbReference type="AlphaFoldDB" id="A0A378MDL4"/>